<accession>A0AAD5P6J9</accession>
<dbReference type="EMBL" id="JAJSOW010000001">
    <property type="protein sequence ID" value="KAI9201417.1"/>
    <property type="molecule type" value="Genomic_DNA"/>
</dbReference>
<gene>
    <name evidence="2" type="ORF">LWI28_023189</name>
</gene>
<reference evidence="2" key="2">
    <citation type="submission" date="2023-02" db="EMBL/GenBank/DDBJ databases">
        <authorList>
            <person name="Swenson N.G."/>
            <person name="Wegrzyn J.L."/>
            <person name="Mcevoy S.L."/>
        </authorList>
    </citation>
    <scope>NUCLEOTIDE SEQUENCE</scope>
    <source>
        <strain evidence="2">91603</strain>
        <tissue evidence="2">Leaf</tissue>
    </source>
</reference>
<dbReference type="PANTHER" id="PTHR44259">
    <property type="entry name" value="OS07G0183000 PROTEIN-RELATED"/>
    <property type="match status" value="1"/>
</dbReference>
<dbReference type="Proteomes" id="UP001064489">
    <property type="component" value="Chromosome 9"/>
</dbReference>
<feature type="domain" description="KIB1-4 beta-propeller" evidence="1">
    <location>
        <begin position="74"/>
        <end position="370"/>
    </location>
</feature>
<dbReference type="PANTHER" id="PTHR44259:SF114">
    <property type="entry name" value="OS06G0707300 PROTEIN"/>
    <property type="match status" value="1"/>
</dbReference>
<dbReference type="AlphaFoldDB" id="A0AAD5P6J9"/>
<proteinExistence type="predicted"/>
<evidence type="ECO:0000313" key="3">
    <source>
        <dbReference type="Proteomes" id="UP001064489"/>
    </source>
</evidence>
<keyword evidence="3" id="KW-1185">Reference proteome</keyword>
<reference evidence="2" key="1">
    <citation type="journal article" date="2022" name="Plant J.">
        <title>Strategies of tolerance reflected in two North American maple genomes.</title>
        <authorList>
            <person name="McEvoy S.L."/>
            <person name="Sezen U.U."/>
            <person name="Trouern-Trend A."/>
            <person name="McMahon S.M."/>
            <person name="Schaberg P.G."/>
            <person name="Yang J."/>
            <person name="Wegrzyn J.L."/>
            <person name="Swenson N.G."/>
        </authorList>
    </citation>
    <scope>NUCLEOTIDE SEQUENCE</scope>
    <source>
        <strain evidence="2">91603</strain>
    </source>
</reference>
<sequence length="404" mass="45437">MTEMEVIAVNWTELPPELIQTISDKLTIYGDYLRFQATCHRFRSSLPKSPSRLPPQLPWLMLPQSQSHQSRQAFFDLSANRVHFLQLPEASNHCKRNCGSSHGWLVILDETPNVILLNPLTRAKIHLPPLFTFPNVVSFNYFEIGREYTLLSLGGDRCYRNLRQMRDSFIKKIVLSSSPGKDGGNFIAVAILNQTGDLAYCRNGDIGWSVIEGARSYCEDVIYNNGLFYAVDKGGAVAVCDVGGVGDLARVSVIQMPMQLGGDMQYLVSSGDELLLVTRFLGLEFGFEPDQPHLIYRTIRFEVFRLNWNGTQWERVRSLGDKMLFIGGNSSMSLSASDFPGCASDSIYYTDDYSEGNYDDVFGEHDSGIFSLCSGSIEPLPCYPRNLHCRLQWPPPIWVTPNPC</sequence>
<protein>
    <recommendedName>
        <fullName evidence="1">KIB1-4 beta-propeller domain-containing protein</fullName>
    </recommendedName>
</protein>
<evidence type="ECO:0000313" key="2">
    <source>
        <dbReference type="EMBL" id="KAI9201417.1"/>
    </source>
</evidence>
<name>A0AAD5P6J9_ACENE</name>
<organism evidence="2 3">
    <name type="scientific">Acer negundo</name>
    <name type="common">Box elder</name>
    <dbReference type="NCBI Taxonomy" id="4023"/>
    <lineage>
        <taxon>Eukaryota</taxon>
        <taxon>Viridiplantae</taxon>
        <taxon>Streptophyta</taxon>
        <taxon>Embryophyta</taxon>
        <taxon>Tracheophyta</taxon>
        <taxon>Spermatophyta</taxon>
        <taxon>Magnoliopsida</taxon>
        <taxon>eudicotyledons</taxon>
        <taxon>Gunneridae</taxon>
        <taxon>Pentapetalae</taxon>
        <taxon>rosids</taxon>
        <taxon>malvids</taxon>
        <taxon>Sapindales</taxon>
        <taxon>Sapindaceae</taxon>
        <taxon>Hippocastanoideae</taxon>
        <taxon>Acereae</taxon>
        <taxon>Acer</taxon>
    </lineage>
</organism>
<dbReference type="InterPro" id="IPR050942">
    <property type="entry name" value="F-box_BR-signaling"/>
</dbReference>
<evidence type="ECO:0000259" key="1">
    <source>
        <dbReference type="Pfam" id="PF03478"/>
    </source>
</evidence>
<dbReference type="Pfam" id="PF03478">
    <property type="entry name" value="Beta-prop_KIB1-4"/>
    <property type="match status" value="1"/>
</dbReference>
<comment type="caution">
    <text evidence="2">The sequence shown here is derived from an EMBL/GenBank/DDBJ whole genome shotgun (WGS) entry which is preliminary data.</text>
</comment>
<dbReference type="InterPro" id="IPR005174">
    <property type="entry name" value="KIB1-4_b-propeller"/>
</dbReference>